<evidence type="ECO:0000313" key="3">
    <source>
        <dbReference type="EMBL" id="SEN34029.1"/>
    </source>
</evidence>
<dbReference type="Pfam" id="PF01740">
    <property type="entry name" value="STAS"/>
    <property type="match status" value="1"/>
</dbReference>
<keyword evidence="1" id="KW-0175">Coiled coil</keyword>
<dbReference type="CDD" id="cd07041">
    <property type="entry name" value="STAS_RsbR_RsbS_like"/>
    <property type="match status" value="1"/>
</dbReference>
<dbReference type="EMBL" id="FOBW01000011">
    <property type="protein sequence ID" value="SEN34029.1"/>
    <property type="molecule type" value="Genomic_DNA"/>
</dbReference>
<keyword evidence="4" id="KW-1185">Reference proteome</keyword>
<evidence type="ECO:0000259" key="2">
    <source>
        <dbReference type="PROSITE" id="PS50801"/>
    </source>
</evidence>
<dbReference type="Gene3D" id="3.30.750.24">
    <property type="entry name" value="STAS domain"/>
    <property type="match status" value="1"/>
</dbReference>
<dbReference type="Proteomes" id="UP000198553">
    <property type="component" value="Unassembled WGS sequence"/>
</dbReference>
<dbReference type="RefSeq" id="WP_090747860.1">
    <property type="nucleotide sequence ID" value="NZ_FOBW01000011.1"/>
</dbReference>
<dbReference type="SUPFAM" id="SSF52091">
    <property type="entry name" value="SpoIIaa-like"/>
    <property type="match status" value="1"/>
</dbReference>
<dbReference type="InterPro" id="IPR036513">
    <property type="entry name" value="STAS_dom_sf"/>
</dbReference>
<protein>
    <submittedName>
        <fullName evidence="3">Anti-anti-sigma regulatory factor (Antagonist of anti-sigma factor)</fullName>
    </submittedName>
</protein>
<dbReference type="InterPro" id="IPR002645">
    <property type="entry name" value="STAS_dom"/>
</dbReference>
<feature type="coiled-coil region" evidence="1">
    <location>
        <begin position="190"/>
        <end position="217"/>
    </location>
</feature>
<reference evidence="4" key="1">
    <citation type="submission" date="2016-10" db="EMBL/GenBank/DDBJ databases">
        <authorList>
            <person name="Varghese N."/>
            <person name="Submissions S."/>
        </authorList>
    </citation>
    <scope>NUCLEOTIDE SEQUENCE [LARGE SCALE GENOMIC DNA]</scope>
    <source>
        <strain evidence="4">B48,IBRC-M 10115,DSM 25386,CECT 8001</strain>
    </source>
</reference>
<feature type="domain" description="STAS" evidence="2">
    <location>
        <begin position="219"/>
        <end position="331"/>
    </location>
</feature>
<accession>A0A1H8FQT5</accession>
<sequence length="340" mass="37999">MTESSNSNIEVGGLKFRWNIDKGQFLFEEEDAVLFWISSAMKVFFDTIEEISGEEAANLVLEATGFRQGLIVGEYFKKLNASISQVADLIPATYASAGWGKAIIHEINEEKKTLKIHLKDSWENKINKAQGKTSGGNFLPAHYAGIFSGLFGENIWFKVLEKQLEGNEQDTIAYFPSSITVTKNIHKLIRTNESEEINRLEKMVDQQTSDLRKLVRELSSPTIPVLEGIVVVPLVGRYDNSRSNDMIDKTLSSLPKHQARYLIVDMTGLHVDEDTYTASMIEKLGAASSLIGTEMILVGISAELGVMMTNTGFNFSKYQCFHTLQHGIYHALAQDGHRII</sequence>
<proteinExistence type="predicted"/>
<organism evidence="3 4">
    <name type="scientific">Mesobacillus persicus</name>
    <dbReference type="NCBI Taxonomy" id="930146"/>
    <lineage>
        <taxon>Bacteria</taxon>
        <taxon>Bacillati</taxon>
        <taxon>Bacillota</taxon>
        <taxon>Bacilli</taxon>
        <taxon>Bacillales</taxon>
        <taxon>Bacillaceae</taxon>
        <taxon>Mesobacillus</taxon>
    </lineage>
</organism>
<dbReference type="STRING" id="930146.SAMN05192533_111150"/>
<dbReference type="PROSITE" id="PS50801">
    <property type="entry name" value="STAS"/>
    <property type="match status" value="1"/>
</dbReference>
<dbReference type="InterPro" id="IPR051932">
    <property type="entry name" value="Bact_StressResp_Reg"/>
</dbReference>
<dbReference type="PANTHER" id="PTHR33745">
    <property type="entry name" value="RSBT ANTAGONIST PROTEIN RSBS-RELATED"/>
    <property type="match status" value="1"/>
</dbReference>
<dbReference type="AlphaFoldDB" id="A0A1H8FQT5"/>
<evidence type="ECO:0000313" key="4">
    <source>
        <dbReference type="Proteomes" id="UP000198553"/>
    </source>
</evidence>
<name>A0A1H8FQT5_9BACI</name>
<dbReference type="OrthoDB" id="2717092at2"/>
<gene>
    <name evidence="3" type="ORF">SAMN05192533_111150</name>
</gene>
<evidence type="ECO:0000256" key="1">
    <source>
        <dbReference type="SAM" id="Coils"/>
    </source>
</evidence>